<comment type="caution">
    <text evidence="1">The sequence shown here is derived from an EMBL/GenBank/DDBJ whole genome shotgun (WGS) entry which is preliminary data.</text>
</comment>
<dbReference type="EMBL" id="JAENGY010000913">
    <property type="protein sequence ID" value="KAG6954847.1"/>
    <property type="molecule type" value="Genomic_DNA"/>
</dbReference>
<proteinExistence type="predicted"/>
<evidence type="ECO:0000313" key="2">
    <source>
        <dbReference type="Proteomes" id="UP000709295"/>
    </source>
</evidence>
<accession>A0A8J5IBQ5</accession>
<gene>
    <name evidence="1" type="ORF">JG688_00012160</name>
</gene>
<name>A0A8J5IBQ5_9STRA</name>
<organism evidence="1 2">
    <name type="scientific">Phytophthora aleatoria</name>
    <dbReference type="NCBI Taxonomy" id="2496075"/>
    <lineage>
        <taxon>Eukaryota</taxon>
        <taxon>Sar</taxon>
        <taxon>Stramenopiles</taxon>
        <taxon>Oomycota</taxon>
        <taxon>Peronosporomycetes</taxon>
        <taxon>Peronosporales</taxon>
        <taxon>Peronosporaceae</taxon>
        <taxon>Phytophthora</taxon>
    </lineage>
</organism>
<dbReference type="Proteomes" id="UP000709295">
    <property type="component" value="Unassembled WGS sequence"/>
</dbReference>
<sequence length="69" mass="8015">MWKEVNKNYIVAEKRFTNSGQNENDFRNFANGGEIRRQLSHIDREIVAAVGTSIKRLEEVQDLLLHDSL</sequence>
<evidence type="ECO:0000313" key="1">
    <source>
        <dbReference type="EMBL" id="KAG6954847.1"/>
    </source>
</evidence>
<reference evidence="1" key="1">
    <citation type="submission" date="2021-01" db="EMBL/GenBank/DDBJ databases">
        <title>Phytophthora aleatoria, a newly-described species from Pinus radiata is distinct from Phytophthora cactorum isolates based on comparative genomics.</title>
        <authorList>
            <person name="Mcdougal R."/>
            <person name="Panda P."/>
            <person name="Williams N."/>
            <person name="Studholme D.J."/>
        </authorList>
    </citation>
    <scope>NUCLEOTIDE SEQUENCE</scope>
    <source>
        <strain evidence="1">NZFS 4037</strain>
    </source>
</reference>
<protein>
    <submittedName>
        <fullName evidence="1">Uncharacterized protein</fullName>
    </submittedName>
</protein>
<keyword evidence="2" id="KW-1185">Reference proteome</keyword>
<dbReference type="AlphaFoldDB" id="A0A8J5IBQ5"/>